<dbReference type="OrthoDB" id="9866280at2"/>
<sequence length="73" mass="8235">MGKGLQYYCYAQMQKDAQKFFEVIPVNFGDWILDFHSEASGGFFKKPLSTPSTPLPSIKNVYSQTMTFTGQVS</sequence>
<protein>
    <submittedName>
        <fullName evidence="1">Uncharacterized protein</fullName>
    </submittedName>
</protein>
<evidence type="ECO:0000313" key="2">
    <source>
        <dbReference type="Proteomes" id="UP000198480"/>
    </source>
</evidence>
<dbReference type="Proteomes" id="UP000198480">
    <property type="component" value="Unassembled WGS sequence"/>
</dbReference>
<name>A0A239EYK9_9BACT</name>
<accession>A0A239EYK9</accession>
<proteinExistence type="predicted"/>
<keyword evidence="2" id="KW-1185">Reference proteome</keyword>
<gene>
    <name evidence="1" type="ORF">SAMN06295967_1112</name>
</gene>
<reference evidence="2" key="1">
    <citation type="submission" date="2017-06" db="EMBL/GenBank/DDBJ databases">
        <authorList>
            <person name="Varghese N."/>
            <person name="Submissions S."/>
        </authorList>
    </citation>
    <scope>NUCLEOTIDE SEQUENCE [LARGE SCALE GENOMIC DNA]</scope>
    <source>
        <strain evidence="2">5C</strain>
    </source>
</reference>
<dbReference type="RefSeq" id="WP_089241185.1">
    <property type="nucleotide sequence ID" value="NZ_FZOK01000011.1"/>
</dbReference>
<evidence type="ECO:0000313" key="1">
    <source>
        <dbReference type="EMBL" id="SNS49358.1"/>
    </source>
</evidence>
<dbReference type="AlphaFoldDB" id="A0A239EYK9"/>
<dbReference type="EMBL" id="FZOK01000011">
    <property type="protein sequence ID" value="SNS49358.1"/>
    <property type="molecule type" value="Genomic_DNA"/>
</dbReference>
<organism evidence="1 2">
    <name type="scientific">Belliella buryatensis</name>
    <dbReference type="NCBI Taxonomy" id="1500549"/>
    <lineage>
        <taxon>Bacteria</taxon>
        <taxon>Pseudomonadati</taxon>
        <taxon>Bacteroidota</taxon>
        <taxon>Cytophagia</taxon>
        <taxon>Cytophagales</taxon>
        <taxon>Cyclobacteriaceae</taxon>
        <taxon>Belliella</taxon>
    </lineage>
</organism>